<protein>
    <submittedName>
        <fullName evidence="2">Nucleic acid-binding protein</fullName>
    </submittedName>
</protein>
<dbReference type="Proteomes" id="UP001155144">
    <property type="component" value="Unassembled WGS sequence"/>
</dbReference>
<gene>
    <name evidence="2" type="ORF">GGP45_002775</name>
</gene>
<dbReference type="AlphaFoldDB" id="A0A9X2V6Z1"/>
<accession>A0A9X2V6Z1</accession>
<comment type="caution">
    <text evidence="2">The sequence shown here is derived from an EMBL/GenBank/DDBJ whole genome shotgun (WGS) entry which is preliminary data.</text>
</comment>
<evidence type="ECO:0000259" key="1">
    <source>
        <dbReference type="Pfam" id="PF13470"/>
    </source>
</evidence>
<evidence type="ECO:0000313" key="2">
    <source>
        <dbReference type="EMBL" id="MCS4122415.1"/>
    </source>
</evidence>
<dbReference type="EMBL" id="JANUBL010000005">
    <property type="protein sequence ID" value="MCS4122415.1"/>
    <property type="molecule type" value="Genomic_DNA"/>
</dbReference>
<evidence type="ECO:0000313" key="3">
    <source>
        <dbReference type="Proteomes" id="UP001155144"/>
    </source>
</evidence>
<organism evidence="2 3">
    <name type="scientific">Salinibacter ruber</name>
    <dbReference type="NCBI Taxonomy" id="146919"/>
    <lineage>
        <taxon>Bacteria</taxon>
        <taxon>Pseudomonadati</taxon>
        <taxon>Rhodothermota</taxon>
        <taxon>Rhodothermia</taxon>
        <taxon>Rhodothermales</taxon>
        <taxon>Salinibacteraceae</taxon>
        <taxon>Salinibacter</taxon>
    </lineage>
</organism>
<dbReference type="SUPFAM" id="SSF88723">
    <property type="entry name" value="PIN domain-like"/>
    <property type="match status" value="1"/>
</dbReference>
<sequence>MTLSRDRLRVYIDADVLLAGIATESPSAASRVILEASELTLLDLLASRKVLDECERNLSEVAPEEPVLGALRQSFREVVARAVEVVDDPASLSSIPETDPKDVIHITSAVSHDCDFLVTYNVSDYPRSHEGTTVAEPGTLVKRIREQIRDLD</sequence>
<dbReference type="InterPro" id="IPR002716">
    <property type="entry name" value="PIN_dom"/>
</dbReference>
<reference evidence="2" key="1">
    <citation type="submission" date="2022-08" db="EMBL/GenBank/DDBJ databases">
        <title>Genomic Encyclopedia of Type Strains, Phase V (KMG-V): Genome sequencing to study the core and pangenomes of soil and plant-associated prokaryotes.</title>
        <authorList>
            <person name="Whitman W."/>
        </authorList>
    </citation>
    <scope>NUCLEOTIDE SEQUENCE</scope>
    <source>
        <strain evidence="2">SP3026</strain>
    </source>
</reference>
<dbReference type="Pfam" id="PF13470">
    <property type="entry name" value="PIN_3"/>
    <property type="match status" value="1"/>
</dbReference>
<name>A0A9X2V6Z1_9BACT</name>
<proteinExistence type="predicted"/>
<dbReference type="RefSeq" id="WP_162863086.1">
    <property type="nucleotide sequence ID" value="NZ_CALTSD010000033.1"/>
</dbReference>
<feature type="domain" description="PIN" evidence="1">
    <location>
        <begin position="9"/>
        <end position="122"/>
    </location>
</feature>
<dbReference type="InterPro" id="IPR029060">
    <property type="entry name" value="PIN-like_dom_sf"/>
</dbReference>